<evidence type="ECO:0000256" key="1">
    <source>
        <dbReference type="ARBA" id="ARBA00004123"/>
    </source>
</evidence>
<feature type="domain" description="Homeobox" evidence="10">
    <location>
        <begin position="143"/>
        <end position="203"/>
    </location>
</feature>
<protein>
    <submittedName>
        <fullName evidence="11">Homeobox protein MSX-1</fullName>
    </submittedName>
</protein>
<evidence type="ECO:0000313" key="12">
    <source>
        <dbReference type="Proteomes" id="UP000440578"/>
    </source>
</evidence>
<gene>
    <name evidence="11" type="primary">MSX1_0</name>
    <name evidence="11" type="ORF">FJT64_000873</name>
</gene>
<evidence type="ECO:0000256" key="2">
    <source>
        <dbReference type="ARBA" id="ARBA00022473"/>
    </source>
</evidence>
<dbReference type="InterPro" id="IPR050674">
    <property type="entry name" value="Msh_Homeobox_Regulators"/>
</dbReference>
<sequence length="269" mass="30069">MQASCDSPDRPTQLSYMEVLRYHELCQTLYGGQLWGAPWLPTPAPAGWGELGRPAAPATVPGSPPAVLSDCPPGDCSRRPTAQETNTGRVTSDFSIEGILSGRRRSATPPADDKEPEYDWLNCTRYKPPKLPRPKKEGVQKRRLGRNPRIPFSSHQIALLEHKFRHKQYLSSYDVTELASLLCLSQTRVKIWFQNRRARERRDHEARTRTALPVVSGTPAVPPSTPSPTVLHSVRSAFQPVLAAETVTECHRSQERPRMGMDKTQTLGD</sequence>
<evidence type="ECO:0000256" key="9">
    <source>
        <dbReference type="SAM" id="MobiDB-lite"/>
    </source>
</evidence>
<feature type="DNA-binding region" description="Homeobox" evidence="7">
    <location>
        <begin position="145"/>
        <end position="204"/>
    </location>
</feature>
<comment type="caution">
    <text evidence="11">The sequence shown here is derived from an EMBL/GenBank/DDBJ whole genome shotgun (WGS) entry which is preliminary data.</text>
</comment>
<evidence type="ECO:0000256" key="8">
    <source>
        <dbReference type="RuleBase" id="RU000682"/>
    </source>
</evidence>
<dbReference type="InterPro" id="IPR001356">
    <property type="entry name" value="HD"/>
</dbReference>
<dbReference type="InterPro" id="IPR017970">
    <property type="entry name" value="Homeobox_CS"/>
</dbReference>
<dbReference type="PROSITE" id="PS00027">
    <property type="entry name" value="HOMEOBOX_1"/>
    <property type="match status" value="1"/>
</dbReference>
<evidence type="ECO:0000259" key="10">
    <source>
        <dbReference type="PROSITE" id="PS50071"/>
    </source>
</evidence>
<dbReference type="GO" id="GO:0000981">
    <property type="term" value="F:DNA-binding transcription factor activity, RNA polymerase II-specific"/>
    <property type="evidence" value="ECO:0007669"/>
    <property type="project" value="InterPro"/>
</dbReference>
<evidence type="ECO:0000256" key="4">
    <source>
        <dbReference type="ARBA" id="ARBA00023155"/>
    </source>
</evidence>
<comment type="subcellular location">
    <subcellularLocation>
        <location evidence="1 7 8">Nucleus</location>
    </subcellularLocation>
</comment>
<accession>A0A6A4VI81</accession>
<dbReference type="EMBL" id="VIIS01001753">
    <property type="protein sequence ID" value="KAF0293293.1"/>
    <property type="molecule type" value="Genomic_DNA"/>
</dbReference>
<proteinExistence type="inferred from homology"/>
<dbReference type="PANTHER" id="PTHR24338">
    <property type="entry name" value="HOMEOBOX PROTEIN MSX"/>
    <property type="match status" value="1"/>
</dbReference>
<evidence type="ECO:0000256" key="3">
    <source>
        <dbReference type="ARBA" id="ARBA00023125"/>
    </source>
</evidence>
<keyword evidence="4 7" id="KW-0371">Homeobox</keyword>
<dbReference type="Gene3D" id="1.10.10.60">
    <property type="entry name" value="Homeodomain-like"/>
    <property type="match status" value="1"/>
</dbReference>
<dbReference type="PROSITE" id="PS50071">
    <property type="entry name" value="HOMEOBOX_2"/>
    <property type="match status" value="1"/>
</dbReference>
<keyword evidence="3 7" id="KW-0238">DNA-binding</keyword>
<dbReference type="SUPFAM" id="SSF46689">
    <property type="entry name" value="Homeodomain-like"/>
    <property type="match status" value="1"/>
</dbReference>
<feature type="region of interest" description="Disordered" evidence="9">
    <location>
        <begin position="55"/>
        <end position="141"/>
    </location>
</feature>
<evidence type="ECO:0000256" key="7">
    <source>
        <dbReference type="PROSITE-ProRule" id="PRU00108"/>
    </source>
</evidence>
<reference evidence="11 12" key="1">
    <citation type="submission" date="2019-07" db="EMBL/GenBank/DDBJ databases">
        <title>Draft genome assembly of a fouling barnacle, Amphibalanus amphitrite (Darwin, 1854): The first reference genome for Thecostraca.</title>
        <authorList>
            <person name="Kim W."/>
        </authorList>
    </citation>
    <scope>NUCLEOTIDE SEQUENCE [LARGE SCALE GENOMIC DNA]</scope>
    <source>
        <strain evidence="11">SNU_AA5</strain>
        <tissue evidence="11">Soma without cirri and trophi</tissue>
    </source>
</reference>
<name>A0A6A4VI81_AMPAM</name>
<evidence type="ECO:0000256" key="5">
    <source>
        <dbReference type="ARBA" id="ARBA00023242"/>
    </source>
</evidence>
<dbReference type="PANTHER" id="PTHR24338:SF0">
    <property type="entry name" value="MUSCLE SEGMENTATION HOMEOBOX"/>
    <property type="match status" value="1"/>
</dbReference>
<evidence type="ECO:0000256" key="6">
    <source>
        <dbReference type="ARBA" id="ARBA00038425"/>
    </source>
</evidence>
<dbReference type="SMART" id="SM00389">
    <property type="entry name" value="HOX"/>
    <property type="match status" value="1"/>
</dbReference>
<keyword evidence="2" id="KW-0217">Developmental protein</keyword>
<feature type="compositionally biased region" description="Polar residues" evidence="9">
    <location>
        <begin position="80"/>
        <end position="94"/>
    </location>
</feature>
<keyword evidence="12" id="KW-1185">Reference proteome</keyword>
<dbReference type="OrthoDB" id="1867783at2759"/>
<dbReference type="GO" id="GO:0048598">
    <property type="term" value="P:embryonic morphogenesis"/>
    <property type="evidence" value="ECO:0007669"/>
    <property type="project" value="TreeGrafter"/>
</dbReference>
<evidence type="ECO:0000313" key="11">
    <source>
        <dbReference type="EMBL" id="KAF0293293.1"/>
    </source>
</evidence>
<dbReference type="GO" id="GO:0005634">
    <property type="term" value="C:nucleus"/>
    <property type="evidence" value="ECO:0007669"/>
    <property type="project" value="UniProtKB-SubCell"/>
</dbReference>
<dbReference type="GO" id="GO:0000977">
    <property type="term" value="F:RNA polymerase II transcription regulatory region sequence-specific DNA binding"/>
    <property type="evidence" value="ECO:0007669"/>
    <property type="project" value="TreeGrafter"/>
</dbReference>
<dbReference type="AlphaFoldDB" id="A0A6A4VI81"/>
<dbReference type="CDD" id="cd00086">
    <property type="entry name" value="homeodomain"/>
    <property type="match status" value="1"/>
</dbReference>
<dbReference type="Pfam" id="PF00046">
    <property type="entry name" value="Homeodomain"/>
    <property type="match status" value="1"/>
</dbReference>
<dbReference type="InterPro" id="IPR009057">
    <property type="entry name" value="Homeodomain-like_sf"/>
</dbReference>
<comment type="similarity">
    <text evidence="6">Belongs to the Msh homeobox family.</text>
</comment>
<organism evidence="11 12">
    <name type="scientific">Amphibalanus amphitrite</name>
    <name type="common">Striped barnacle</name>
    <name type="synonym">Balanus amphitrite</name>
    <dbReference type="NCBI Taxonomy" id="1232801"/>
    <lineage>
        <taxon>Eukaryota</taxon>
        <taxon>Metazoa</taxon>
        <taxon>Ecdysozoa</taxon>
        <taxon>Arthropoda</taxon>
        <taxon>Crustacea</taxon>
        <taxon>Multicrustacea</taxon>
        <taxon>Cirripedia</taxon>
        <taxon>Thoracica</taxon>
        <taxon>Thoracicalcarea</taxon>
        <taxon>Balanomorpha</taxon>
        <taxon>Balanoidea</taxon>
        <taxon>Balanidae</taxon>
        <taxon>Amphibalaninae</taxon>
        <taxon>Amphibalanus</taxon>
    </lineage>
</organism>
<dbReference type="Proteomes" id="UP000440578">
    <property type="component" value="Unassembled WGS sequence"/>
</dbReference>
<keyword evidence="5 7" id="KW-0539">Nucleus</keyword>